<keyword evidence="3" id="KW-1185">Reference proteome</keyword>
<evidence type="ECO:0000313" key="3">
    <source>
        <dbReference type="Proteomes" id="UP000006671"/>
    </source>
</evidence>
<protein>
    <submittedName>
        <fullName evidence="2">Predicted protein</fullName>
    </submittedName>
</protein>
<dbReference type="KEGG" id="ngr:NAEGRDRAFT_76725"/>
<dbReference type="InParanoid" id="D2W5N4"/>
<dbReference type="RefSeq" id="XP_002668362.1">
    <property type="nucleotide sequence ID" value="XM_002668316.1"/>
</dbReference>
<feature type="compositionally biased region" description="Polar residues" evidence="1">
    <location>
        <begin position="78"/>
        <end position="98"/>
    </location>
</feature>
<reference evidence="2 3" key="1">
    <citation type="journal article" date="2010" name="Cell">
        <title>The genome of Naegleria gruberi illuminates early eukaryotic versatility.</title>
        <authorList>
            <person name="Fritz-Laylin L.K."/>
            <person name="Prochnik S.E."/>
            <person name="Ginger M.L."/>
            <person name="Dacks J.B."/>
            <person name="Carpenter M.L."/>
            <person name="Field M.C."/>
            <person name="Kuo A."/>
            <person name="Paredez A."/>
            <person name="Chapman J."/>
            <person name="Pham J."/>
            <person name="Shu S."/>
            <person name="Neupane R."/>
            <person name="Cipriano M."/>
            <person name="Mancuso J."/>
            <person name="Tu H."/>
            <person name="Salamov A."/>
            <person name="Lindquist E."/>
            <person name="Shapiro H."/>
            <person name="Lucas S."/>
            <person name="Grigoriev I.V."/>
            <person name="Cande W.Z."/>
            <person name="Fulton C."/>
            <person name="Rokhsar D.S."/>
            <person name="Dawson S.C."/>
        </authorList>
    </citation>
    <scope>NUCLEOTIDE SEQUENCE [LARGE SCALE GENOMIC DNA]</scope>
    <source>
        <strain evidence="2 3">NEG-M</strain>
    </source>
</reference>
<feature type="compositionally biased region" description="Low complexity" evidence="1">
    <location>
        <begin position="31"/>
        <end position="42"/>
    </location>
</feature>
<dbReference type="Proteomes" id="UP000006671">
    <property type="component" value="Unassembled WGS sequence"/>
</dbReference>
<accession>D2W5N4</accession>
<dbReference type="VEuPathDB" id="AmoebaDB:NAEGRDRAFT_76725"/>
<dbReference type="EMBL" id="GG739108">
    <property type="protein sequence ID" value="EFC35618.1"/>
    <property type="molecule type" value="Genomic_DNA"/>
</dbReference>
<sequence length="177" mass="19557">MNHNSNSATNSNIHHQFPPVGISIGNYQNSTTAPQQPTPTTTSFIGSVNHHTNSMGESSPPQPSLIKRRPLREHNTLRKSTQQQSQQPNILSNHNNSTTIQPTIQQPILSNSIIKPPTISNSASISSPFVNQTFFNTSNNNLPSTPTFTNNNNANIPTNNRYHEYSIEDSPIYKTPT</sequence>
<feature type="compositionally biased region" description="Polar residues" evidence="1">
    <location>
        <begin position="43"/>
        <end position="59"/>
    </location>
</feature>
<gene>
    <name evidence="2" type="ORF">NAEGRDRAFT_76725</name>
</gene>
<evidence type="ECO:0000313" key="2">
    <source>
        <dbReference type="EMBL" id="EFC35618.1"/>
    </source>
</evidence>
<dbReference type="GeneID" id="8860314"/>
<dbReference type="AlphaFoldDB" id="D2W5N4"/>
<feature type="compositionally biased region" description="Polar residues" evidence="1">
    <location>
        <begin position="1"/>
        <end position="14"/>
    </location>
</feature>
<name>D2W5N4_NAEGR</name>
<feature type="region of interest" description="Disordered" evidence="1">
    <location>
        <begin position="1"/>
        <end position="98"/>
    </location>
</feature>
<organism evidence="3">
    <name type="scientific">Naegleria gruberi</name>
    <name type="common">Amoeba</name>
    <dbReference type="NCBI Taxonomy" id="5762"/>
    <lineage>
        <taxon>Eukaryota</taxon>
        <taxon>Discoba</taxon>
        <taxon>Heterolobosea</taxon>
        <taxon>Tetramitia</taxon>
        <taxon>Eutetramitia</taxon>
        <taxon>Vahlkampfiidae</taxon>
        <taxon>Naegleria</taxon>
    </lineage>
</organism>
<proteinExistence type="predicted"/>
<evidence type="ECO:0000256" key="1">
    <source>
        <dbReference type="SAM" id="MobiDB-lite"/>
    </source>
</evidence>